<gene>
    <name evidence="1" type="ORF">ANN_25701</name>
</gene>
<dbReference type="Proteomes" id="UP001148838">
    <property type="component" value="Unassembled WGS sequence"/>
</dbReference>
<accession>A0ABQ8S440</accession>
<proteinExistence type="predicted"/>
<keyword evidence="2" id="KW-1185">Reference proteome</keyword>
<comment type="caution">
    <text evidence="1">The sequence shown here is derived from an EMBL/GenBank/DDBJ whole genome shotgun (WGS) entry which is preliminary data.</text>
</comment>
<sequence>MTENRSKHVNKVAKDGVAVGDISFAYCSHTVRRTHLNAIDLARDRTRNLGHRRPALYQHANQVDMKVIMPVKCVRGPTPKVTQHLLTYWVEGKPRNKPQPAITGKLYCISILYYRVVQPRDQGAPVRIVTSALMNTDLLRGSSYRFLLFIICDDDDVWGKQFTNYVVCLHNERILYLMNFAVENTNL</sequence>
<organism evidence="1 2">
    <name type="scientific">Periplaneta americana</name>
    <name type="common">American cockroach</name>
    <name type="synonym">Blatta americana</name>
    <dbReference type="NCBI Taxonomy" id="6978"/>
    <lineage>
        <taxon>Eukaryota</taxon>
        <taxon>Metazoa</taxon>
        <taxon>Ecdysozoa</taxon>
        <taxon>Arthropoda</taxon>
        <taxon>Hexapoda</taxon>
        <taxon>Insecta</taxon>
        <taxon>Pterygota</taxon>
        <taxon>Neoptera</taxon>
        <taxon>Polyneoptera</taxon>
        <taxon>Dictyoptera</taxon>
        <taxon>Blattodea</taxon>
        <taxon>Blattoidea</taxon>
        <taxon>Blattidae</taxon>
        <taxon>Blattinae</taxon>
        <taxon>Periplaneta</taxon>
    </lineage>
</organism>
<protein>
    <submittedName>
        <fullName evidence="1">Uncharacterized protein</fullName>
    </submittedName>
</protein>
<reference evidence="1 2" key="1">
    <citation type="journal article" date="2022" name="Allergy">
        <title>Genome assembly and annotation of Periplaneta americana reveal a comprehensive cockroach allergen profile.</title>
        <authorList>
            <person name="Wang L."/>
            <person name="Xiong Q."/>
            <person name="Saelim N."/>
            <person name="Wang L."/>
            <person name="Nong W."/>
            <person name="Wan A.T."/>
            <person name="Shi M."/>
            <person name="Liu X."/>
            <person name="Cao Q."/>
            <person name="Hui J.H.L."/>
            <person name="Sookrung N."/>
            <person name="Leung T.F."/>
            <person name="Tungtrongchitr A."/>
            <person name="Tsui S.K.W."/>
        </authorList>
    </citation>
    <scope>NUCLEOTIDE SEQUENCE [LARGE SCALE GENOMIC DNA]</scope>
    <source>
        <strain evidence="1">PWHHKU_190912</strain>
    </source>
</reference>
<evidence type="ECO:0000313" key="2">
    <source>
        <dbReference type="Proteomes" id="UP001148838"/>
    </source>
</evidence>
<dbReference type="EMBL" id="JAJSOF020000036">
    <property type="protein sequence ID" value="KAJ4428708.1"/>
    <property type="molecule type" value="Genomic_DNA"/>
</dbReference>
<evidence type="ECO:0000313" key="1">
    <source>
        <dbReference type="EMBL" id="KAJ4428708.1"/>
    </source>
</evidence>
<name>A0ABQ8S440_PERAM</name>